<evidence type="ECO:0000256" key="5">
    <source>
        <dbReference type="ARBA" id="ARBA00022989"/>
    </source>
</evidence>
<evidence type="ECO:0000313" key="13">
    <source>
        <dbReference type="Proteomes" id="UP001268089"/>
    </source>
</evidence>
<evidence type="ECO:0000256" key="8">
    <source>
        <dbReference type="PROSITE-ProRule" id="PRU00284"/>
    </source>
</evidence>
<keyword evidence="6 9" id="KW-0472">Membrane</keyword>
<evidence type="ECO:0000256" key="7">
    <source>
        <dbReference type="ARBA" id="ARBA00029447"/>
    </source>
</evidence>
<dbReference type="Pfam" id="PF17200">
    <property type="entry name" value="sCache_2"/>
    <property type="match status" value="1"/>
</dbReference>
<feature type="domain" description="Methyl-accepting transducer" evidence="10">
    <location>
        <begin position="397"/>
        <end position="626"/>
    </location>
</feature>
<keyword evidence="2" id="KW-1003">Cell membrane</keyword>
<comment type="similarity">
    <text evidence="7">Belongs to the methyl-accepting chemotaxis (MCP) protein family.</text>
</comment>
<dbReference type="InterPro" id="IPR033480">
    <property type="entry name" value="sCache_2"/>
</dbReference>
<dbReference type="EMBL" id="JAVDXO010000011">
    <property type="protein sequence ID" value="MDR7308447.1"/>
    <property type="molecule type" value="Genomic_DNA"/>
</dbReference>
<evidence type="ECO:0000256" key="2">
    <source>
        <dbReference type="ARBA" id="ARBA00022475"/>
    </source>
</evidence>
<evidence type="ECO:0000256" key="6">
    <source>
        <dbReference type="ARBA" id="ARBA00023136"/>
    </source>
</evidence>
<dbReference type="SMART" id="SM00283">
    <property type="entry name" value="MA"/>
    <property type="match status" value="1"/>
</dbReference>
<dbReference type="InterPro" id="IPR004089">
    <property type="entry name" value="MCPsignal_dom"/>
</dbReference>
<dbReference type="InterPro" id="IPR003660">
    <property type="entry name" value="HAMP_dom"/>
</dbReference>
<name>A0ABU1ZSB7_9BURK</name>
<sequence length="774" mass="82850">MKLGKVFSAGMWVMRNMRFGTKLGALSAVLLLPMLLIVWQLLAREVGDMEIARAELEGIVVVDGTSELVRQIQIHRGQSNMVLAGNTGVQAGREKTREALRAARDSLDKKLGAITTFDAPTAWPELRSRIDGLVPALEGKGAPESFAIHTALIEDLGRFVYGVADSSSLLYDPDPLTYLLMDTVVSRVIPWTEKVGQLRGLGSGLLSQPTLDEAGAARVRAQVDALDVWVRDAQYSQGLMAKFNYKDPTATQAQTATTEFTRVTRERFAAGAALSDSQTYFAAGTQTIGEVAKFQRSAITGLQEQLQARLDAVTRMLWMTALGSGVAVLLVVYFTLAFNMSFAADLKEVLEFMTQTANGNLRHKAKVLGKDELSQMAVALQAMVTNVSVMVASVRSNAALVSHAGESLVRGNEALSGRTEQQAANLEQTAASVEELSSTVDGNAQVAQQSDSTTQRVRETAEEGARGMVQAIASVEAIEASTKRMDEIVGVIDGLAFQTNILALNAAVEAARAGESGRGFAVVASEVRSLAGRSAESAKEIRKLITSSSAQVATGVAQIRAAGENINRIVEGVRGVAANMSQISASSVEQSSSLAEITAAVRQLDEITQQNATMVERAVAQSTDLQVRASTLSQAVDVFKLQQGTTDEAHELVDRAIALRQRSGSRDAFVRQVTPKESGLFDRDMYVFVLDAKGTYLAFGGNPAKVGTRVQDVAGIDGDALIASIIRQASQDPGWVEYEITNPATGKVQTKLSYVQQVDDVYVGCGVYKNLVTT</sequence>
<dbReference type="SUPFAM" id="SSF58104">
    <property type="entry name" value="Methyl-accepting chemotaxis protein (MCP) signaling domain"/>
    <property type="match status" value="1"/>
</dbReference>
<dbReference type="Gene3D" id="1.10.287.950">
    <property type="entry name" value="Methyl-accepting chemotaxis protein"/>
    <property type="match status" value="1"/>
</dbReference>
<keyword evidence="4 9" id="KW-0812">Transmembrane</keyword>
<evidence type="ECO:0000256" key="3">
    <source>
        <dbReference type="ARBA" id="ARBA00022500"/>
    </source>
</evidence>
<dbReference type="PANTHER" id="PTHR43531">
    <property type="entry name" value="PROTEIN ICFG"/>
    <property type="match status" value="1"/>
</dbReference>
<evidence type="ECO:0000259" key="11">
    <source>
        <dbReference type="PROSITE" id="PS50885"/>
    </source>
</evidence>
<dbReference type="PROSITE" id="PS50885">
    <property type="entry name" value="HAMP"/>
    <property type="match status" value="1"/>
</dbReference>
<evidence type="ECO:0000256" key="4">
    <source>
        <dbReference type="ARBA" id="ARBA00022692"/>
    </source>
</evidence>
<dbReference type="PROSITE" id="PS50111">
    <property type="entry name" value="CHEMOTAXIS_TRANSDUC_2"/>
    <property type="match status" value="1"/>
</dbReference>
<dbReference type="PRINTS" id="PR00260">
    <property type="entry name" value="CHEMTRNSDUCR"/>
</dbReference>
<dbReference type="InterPro" id="IPR051310">
    <property type="entry name" value="MCP_chemotaxis"/>
</dbReference>
<dbReference type="Proteomes" id="UP001268089">
    <property type="component" value="Unassembled WGS sequence"/>
</dbReference>
<dbReference type="Pfam" id="PF00015">
    <property type="entry name" value="MCPsignal"/>
    <property type="match status" value="1"/>
</dbReference>
<keyword evidence="8" id="KW-0807">Transducer</keyword>
<keyword evidence="13" id="KW-1185">Reference proteome</keyword>
<reference evidence="12 13" key="1">
    <citation type="submission" date="2023-07" db="EMBL/GenBank/DDBJ databases">
        <title>Sorghum-associated microbial communities from plants grown in Nebraska, USA.</title>
        <authorList>
            <person name="Schachtman D."/>
        </authorList>
    </citation>
    <scope>NUCLEOTIDE SEQUENCE [LARGE SCALE GENOMIC DNA]</scope>
    <source>
        <strain evidence="12 13">BE308</strain>
    </source>
</reference>
<dbReference type="PANTHER" id="PTHR43531:SF11">
    <property type="entry name" value="METHYL-ACCEPTING CHEMOTAXIS PROTEIN 3"/>
    <property type="match status" value="1"/>
</dbReference>
<comment type="caution">
    <text evidence="12">The sequence shown here is derived from an EMBL/GenBank/DDBJ whole genome shotgun (WGS) entry which is preliminary data.</text>
</comment>
<feature type="transmembrane region" description="Helical" evidence="9">
    <location>
        <begin position="316"/>
        <end position="338"/>
    </location>
</feature>
<accession>A0ABU1ZSB7</accession>
<dbReference type="RefSeq" id="WP_310345769.1">
    <property type="nucleotide sequence ID" value="NZ_JAVDXO010000011.1"/>
</dbReference>
<keyword evidence="3" id="KW-0145">Chemotaxis</keyword>
<feature type="domain" description="HAMP" evidence="11">
    <location>
        <begin position="340"/>
        <end position="392"/>
    </location>
</feature>
<keyword evidence="5 9" id="KW-1133">Transmembrane helix</keyword>
<dbReference type="CDD" id="cd06225">
    <property type="entry name" value="HAMP"/>
    <property type="match status" value="1"/>
</dbReference>
<evidence type="ECO:0000259" key="10">
    <source>
        <dbReference type="PROSITE" id="PS50111"/>
    </source>
</evidence>
<protein>
    <submittedName>
        <fullName evidence="12">Methyl-accepting chemotaxis protein</fullName>
    </submittedName>
</protein>
<proteinExistence type="inferred from homology"/>
<evidence type="ECO:0000313" key="12">
    <source>
        <dbReference type="EMBL" id="MDR7308447.1"/>
    </source>
</evidence>
<evidence type="ECO:0000256" key="1">
    <source>
        <dbReference type="ARBA" id="ARBA00004651"/>
    </source>
</evidence>
<comment type="subcellular location">
    <subcellularLocation>
        <location evidence="1">Cell membrane</location>
        <topology evidence="1">Multi-pass membrane protein</topology>
    </subcellularLocation>
</comment>
<dbReference type="InterPro" id="IPR004090">
    <property type="entry name" value="Chemotax_Me-accpt_rcpt"/>
</dbReference>
<evidence type="ECO:0000256" key="9">
    <source>
        <dbReference type="SAM" id="Phobius"/>
    </source>
</evidence>
<dbReference type="SMART" id="SM00304">
    <property type="entry name" value="HAMP"/>
    <property type="match status" value="1"/>
</dbReference>
<dbReference type="CDD" id="cd11386">
    <property type="entry name" value="MCP_signal"/>
    <property type="match status" value="1"/>
</dbReference>
<gene>
    <name evidence="12" type="ORF">J2X15_003759</name>
</gene>
<organism evidence="12 13">
    <name type="scientific">Rhodoferax saidenbachensis</name>
    <dbReference type="NCBI Taxonomy" id="1484693"/>
    <lineage>
        <taxon>Bacteria</taxon>
        <taxon>Pseudomonadati</taxon>
        <taxon>Pseudomonadota</taxon>
        <taxon>Betaproteobacteria</taxon>
        <taxon>Burkholderiales</taxon>
        <taxon>Comamonadaceae</taxon>
        <taxon>Rhodoferax</taxon>
    </lineage>
</organism>